<dbReference type="HOGENOM" id="CLU_952190_0_0_10"/>
<organism evidence="3 4">
    <name type="scientific">Phocaeicola plebeius (strain DSM 17135 / JCM 12973 / CCUG 54634 / M2)</name>
    <name type="common">Bacteroides plebeius</name>
    <dbReference type="NCBI Taxonomy" id="484018"/>
    <lineage>
        <taxon>Bacteria</taxon>
        <taxon>Pseudomonadati</taxon>
        <taxon>Bacteroidota</taxon>
        <taxon>Bacteroidia</taxon>
        <taxon>Bacteroidales</taxon>
        <taxon>Bacteroidaceae</taxon>
        <taxon>Phocaeicola</taxon>
    </lineage>
</organism>
<name>B5CWS3_PHOPM</name>
<evidence type="ECO:0000256" key="1">
    <source>
        <dbReference type="SAM" id="Phobius"/>
    </source>
</evidence>
<evidence type="ECO:0000313" key="3">
    <source>
        <dbReference type="EMBL" id="EDY96720.1"/>
    </source>
</evidence>
<feature type="transmembrane region" description="Helical" evidence="1">
    <location>
        <begin position="265"/>
        <end position="287"/>
    </location>
</feature>
<dbReference type="InterPro" id="IPR001173">
    <property type="entry name" value="Glyco_trans_2-like"/>
</dbReference>
<comment type="caution">
    <text evidence="3">The sequence shown here is derived from an EMBL/GenBank/DDBJ whole genome shotgun (WGS) entry which is preliminary data.</text>
</comment>
<dbReference type="CDD" id="cd00761">
    <property type="entry name" value="Glyco_tranf_GTA_type"/>
    <property type="match status" value="1"/>
</dbReference>
<feature type="domain" description="Glycosyltransferase 2-like" evidence="2">
    <location>
        <begin position="5"/>
        <end position="147"/>
    </location>
</feature>
<dbReference type="Proteomes" id="UP000003452">
    <property type="component" value="Unassembled WGS sequence"/>
</dbReference>
<accession>B5CWS3</accession>
<dbReference type="EC" id="2.4.-.-" evidence="3"/>
<dbReference type="RefSeq" id="WP_007558901.1">
    <property type="nucleotide sequence ID" value="NZ_DS990119.1"/>
</dbReference>
<protein>
    <submittedName>
        <fullName evidence="3">Glycosyltransferase, group 2 family protein</fullName>
        <ecNumber evidence="3">2.4.-.-</ecNumber>
    </submittedName>
</protein>
<dbReference type="EMBL" id="ABQC02000012">
    <property type="protein sequence ID" value="EDY96720.1"/>
    <property type="molecule type" value="Genomic_DNA"/>
</dbReference>
<sequence>MTKVSIIVPFYEGERFINNLKQLYQSIAIEANKKGIKLEVIIVNDSPWIQLSTTSFKNNNLYELKIITNDQNYGIHLSRINGIKHSTGEYIIMLDQDDIIEANTLYSQVQLAQKNNADCIISNGIMKGKNENKIIINTNGKKYWCCRNLPYLISNNLLSSPGQCLIKKKSIPEFWMENILKTNCSDDVYLWILLFRKQNKIIYNDKILYTHVYTGTNCSLDKLNGIESDLKVNSLLRESNQISPFLLYLHKRKCFYNKKRLQSKLIAGLIYIDYYLIMILFKTIMYLTNLTYDTNYKG</sequence>
<keyword evidence="1" id="KW-1133">Transmembrane helix</keyword>
<evidence type="ECO:0000259" key="2">
    <source>
        <dbReference type="Pfam" id="PF00535"/>
    </source>
</evidence>
<dbReference type="GO" id="GO:0016758">
    <property type="term" value="F:hexosyltransferase activity"/>
    <property type="evidence" value="ECO:0007669"/>
    <property type="project" value="UniProtKB-ARBA"/>
</dbReference>
<dbReference type="eggNOG" id="COG1216">
    <property type="taxonomic scope" value="Bacteria"/>
</dbReference>
<keyword evidence="1" id="KW-0472">Membrane</keyword>
<gene>
    <name evidence="3" type="ORF">BACPLE_01163</name>
</gene>
<dbReference type="AlphaFoldDB" id="B5CWS3"/>
<dbReference type="OrthoDB" id="1114838at2"/>
<keyword evidence="3" id="KW-0328">Glycosyltransferase</keyword>
<dbReference type="Pfam" id="PF00535">
    <property type="entry name" value="Glycos_transf_2"/>
    <property type="match status" value="1"/>
</dbReference>
<dbReference type="GeneID" id="43183669"/>
<dbReference type="SUPFAM" id="SSF53448">
    <property type="entry name" value="Nucleotide-diphospho-sugar transferases"/>
    <property type="match status" value="1"/>
</dbReference>
<dbReference type="PANTHER" id="PTHR22916:SF3">
    <property type="entry name" value="UDP-GLCNAC:BETAGAL BETA-1,3-N-ACETYLGLUCOSAMINYLTRANSFERASE-LIKE PROTEIN 1"/>
    <property type="match status" value="1"/>
</dbReference>
<keyword evidence="3" id="KW-0808">Transferase</keyword>
<dbReference type="InterPro" id="IPR029044">
    <property type="entry name" value="Nucleotide-diphossugar_trans"/>
</dbReference>
<keyword evidence="1" id="KW-0812">Transmembrane</keyword>
<reference evidence="3 4" key="2">
    <citation type="submission" date="2008-08" db="EMBL/GenBank/DDBJ databases">
        <authorList>
            <person name="Fulton L."/>
            <person name="Clifton S."/>
            <person name="Fulton B."/>
            <person name="Xu J."/>
            <person name="Minx P."/>
            <person name="Pepin K.H."/>
            <person name="Johnson M."/>
            <person name="Thiruvilangam P."/>
            <person name="Bhonagiri V."/>
            <person name="Nash W.E."/>
            <person name="Mardis E.R."/>
            <person name="Wilson R.K."/>
        </authorList>
    </citation>
    <scope>NUCLEOTIDE SEQUENCE [LARGE SCALE GENOMIC DNA]</scope>
    <source>
        <strain evidence="4">DSM 17135 / JCM 12973 / M2</strain>
    </source>
</reference>
<reference evidence="3 4" key="1">
    <citation type="submission" date="2008-08" db="EMBL/GenBank/DDBJ databases">
        <title>Draft genome sequence of Bacteroides plebeius (DSM 17135).</title>
        <authorList>
            <person name="Sudarsanam P."/>
            <person name="Ley R."/>
            <person name="Guruge J."/>
            <person name="Turnbaugh P.J."/>
            <person name="Mahowald M."/>
            <person name="Liep D."/>
            <person name="Gordon J."/>
        </authorList>
    </citation>
    <scope>NUCLEOTIDE SEQUENCE [LARGE SCALE GENOMIC DNA]</scope>
    <source>
        <strain evidence="4">DSM 17135 / JCM 12973 / M2</strain>
    </source>
</reference>
<dbReference type="PANTHER" id="PTHR22916">
    <property type="entry name" value="GLYCOSYLTRANSFERASE"/>
    <property type="match status" value="1"/>
</dbReference>
<evidence type="ECO:0000313" key="4">
    <source>
        <dbReference type="Proteomes" id="UP000003452"/>
    </source>
</evidence>
<proteinExistence type="predicted"/>
<dbReference type="Gene3D" id="3.90.550.10">
    <property type="entry name" value="Spore Coat Polysaccharide Biosynthesis Protein SpsA, Chain A"/>
    <property type="match status" value="1"/>
</dbReference>